<reference evidence="1" key="1">
    <citation type="journal article" date="2021" name="Proc. Natl. Acad. Sci. U.S.A.">
        <title>A Catalog of Tens of Thousands of Viruses from Human Metagenomes Reveals Hidden Associations with Chronic Diseases.</title>
        <authorList>
            <person name="Tisza M.J."/>
            <person name="Buck C.B."/>
        </authorList>
    </citation>
    <scope>NUCLEOTIDE SEQUENCE</scope>
    <source>
        <strain evidence="1">CtpnN3</strain>
    </source>
</reference>
<accession>A0A8S5QEC5</accession>
<name>A0A8S5QEC5_9CAUD</name>
<dbReference type="InterPro" id="IPR057895">
    <property type="entry name" value="Mom"/>
</dbReference>
<protein>
    <submittedName>
        <fullName evidence="1">Uncharacterized protein</fullName>
    </submittedName>
</protein>
<sequence length="255" mass="29356">MCMSTLEIRKKTSHMGTLIIRPISKTLAKDLIIRNHYSHKWNTPFGLYNFGLFQEGAPDECLGVAVYGWPKCPRAKNYISDVPNGWMCELNRMWIDDCLGKNSESILISASLKLLRLFDSAIVAVQSFADGRLGCGTIYKAANFDYYGYHITRFFRDKMTGEIFHEQGLSNSACRSRFLHKNIDLLLGRLECFDTKTYRYIYPFHKSFVFTGTKKKPYPPYEKETTPGVEKIKPDHLVGRLTTVLQTLAKKYPHQ</sequence>
<evidence type="ECO:0000313" key="1">
    <source>
        <dbReference type="EMBL" id="DAE16884.1"/>
    </source>
</evidence>
<dbReference type="EMBL" id="BK015632">
    <property type="protein sequence ID" value="DAE16884.1"/>
    <property type="molecule type" value="Genomic_DNA"/>
</dbReference>
<dbReference type="Pfam" id="PF25680">
    <property type="entry name" value="Mom"/>
    <property type="match status" value="1"/>
</dbReference>
<organism evidence="1">
    <name type="scientific">Siphoviridae sp. ctpnN3</name>
    <dbReference type="NCBI Taxonomy" id="2825677"/>
    <lineage>
        <taxon>Viruses</taxon>
        <taxon>Duplodnaviria</taxon>
        <taxon>Heunggongvirae</taxon>
        <taxon>Uroviricota</taxon>
        <taxon>Caudoviricetes</taxon>
    </lineage>
</organism>
<proteinExistence type="predicted"/>